<keyword evidence="3" id="KW-1185">Reference proteome</keyword>
<evidence type="ECO:0000313" key="3">
    <source>
        <dbReference type="Proteomes" id="UP001321760"/>
    </source>
</evidence>
<sequence>MSWSRLPVELRLMTLEFLKPAIYLLHRAPIHRFPGPEDYADTFRPQDPYVWARYASVCRDWQYFFEPMTFRDILLDQDRIADFDRFASRVPERRSYIVNIHLRVKLPDYDCSTCQLEEDEESRKKNNVVLTQAMQDLLATLSKWPAPQPHRRHGHITGIWLDLSTLCPNDYQHGIRDFALQPNYPILFCQDQWADYDLDFPAEEERKAQLDAEPFHDPSHGWVNGQQSAVSLAVKKRVTESLVLLSDALPIAPVVTHFAILRQSSRGINPNSLKKLFVALPNLRHFTHEPRLAVTAERQQLFTSSYLPHPLPRQFTALDSALPEDQLTRESKRDLARALSKAIQNIPSLVRLAASFIVDAYDFFDGFDAPLSNPQTWDYLRDLTLTSSRLSPVTPGWERQQVLVRAGRAAAFMPNLEDMILWNGGQGFGYYLQYRESGPKTAVLLLVSTFPSAGWNDMSPEVIAAWSGLRRRAGVLRDLHVAVEPFADGHDWGIRGVEHMVEELRFEFVAAARGL</sequence>
<dbReference type="EMBL" id="MU865935">
    <property type="protein sequence ID" value="KAK4449883.1"/>
    <property type="molecule type" value="Genomic_DNA"/>
</dbReference>
<gene>
    <name evidence="2" type="ORF">QBC34DRAFT_494293</name>
</gene>
<dbReference type="AlphaFoldDB" id="A0AAV9GNT0"/>
<accession>A0AAV9GNT0</accession>
<reference evidence="2" key="1">
    <citation type="journal article" date="2023" name="Mol. Phylogenet. Evol.">
        <title>Genome-scale phylogeny and comparative genomics of the fungal order Sordariales.</title>
        <authorList>
            <person name="Hensen N."/>
            <person name="Bonometti L."/>
            <person name="Westerberg I."/>
            <person name="Brannstrom I.O."/>
            <person name="Guillou S."/>
            <person name="Cros-Aarteil S."/>
            <person name="Calhoun S."/>
            <person name="Haridas S."/>
            <person name="Kuo A."/>
            <person name="Mondo S."/>
            <person name="Pangilinan J."/>
            <person name="Riley R."/>
            <person name="LaButti K."/>
            <person name="Andreopoulos B."/>
            <person name="Lipzen A."/>
            <person name="Chen C."/>
            <person name="Yan M."/>
            <person name="Daum C."/>
            <person name="Ng V."/>
            <person name="Clum A."/>
            <person name="Steindorff A."/>
            <person name="Ohm R.A."/>
            <person name="Martin F."/>
            <person name="Silar P."/>
            <person name="Natvig D.O."/>
            <person name="Lalanne C."/>
            <person name="Gautier V."/>
            <person name="Ament-Velasquez S.L."/>
            <person name="Kruys A."/>
            <person name="Hutchinson M.I."/>
            <person name="Powell A.J."/>
            <person name="Barry K."/>
            <person name="Miller A.N."/>
            <person name="Grigoriev I.V."/>
            <person name="Debuchy R."/>
            <person name="Gladieux P."/>
            <person name="Hiltunen Thoren M."/>
            <person name="Johannesson H."/>
        </authorList>
    </citation>
    <scope>NUCLEOTIDE SEQUENCE</scope>
    <source>
        <strain evidence="2">PSN243</strain>
    </source>
</reference>
<organism evidence="2 3">
    <name type="scientific">Podospora aff. communis PSN243</name>
    <dbReference type="NCBI Taxonomy" id="3040156"/>
    <lineage>
        <taxon>Eukaryota</taxon>
        <taxon>Fungi</taxon>
        <taxon>Dikarya</taxon>
        <taxon>Ascomycota</taxon>
        <taxon>Pezizomycotina</taxon>
        <taxon>Sordariomycetes</taxon>
        <taxon>Sordariomycetidae</taxon>
        <taxon>Sordariales</taxon>
        <taxon>Podosporaceae</taxon>
        <taxon>Podospora</taxon>
    </lineage>
</organism>
<name>A0AAV9GNT0_9PEZI</name>
<evidence type="ECO:0000259" key="1">
    <source>
        <dbReference type="Pfam" id="PF20183"/>
    </source>
</evidence>
<feature type="domain" description="DUF6546" evidence="1">
    <location>
        <begin position="321"/>
        <end position="486"/>
    </location>
</feature>
<reference evidence="2" key="2">
    <citation type="submission" date="2023-05" db="EMBL/GenBank/DDBJ databases">
        <authorList>
            <consortium name="Lawrence Berkeley National Laboratory"/>
            <person name="Steindorff A."/>
            <person name="Hensen N."/>
            <person name="Bonometti L."/>
            <person name="Westerberg I."/>
            <person name="Brannstrom I.O."/>
            <person name="Guillou S."/>
            <person name="Cros-Aarteil S."/>
            <person name="Calhoun S."/>
            <person name="Haridas S."/>
            <person name="Kuo A."/>
            <person name="Mondo S."/>
            <person name="Pangilinan J."/>
            <person name="Riley R."/>
            <person name="Labutti K."/>
            <person name="Andreopoulos B."/>
            <person name="Lipzen A."/>
            <person name="Chen C."/>
            <person name="Yanf M."/>
            <person name="Daum C."/>
            <person name="Ng V."/>
            <person name="Clum A."/>
            <person name="Ohm R."/>
            <person name="Martin F."/>
            <person name="Silar P."/>
            <person name="Natvig D."/>
            <person name="Lalanne C."/>
            <person name="Gautier V."/>
            <person name="Ament-Velasquez S.L."/>
            <person name="Kruys A."/>
            <person name="Hutchinson M.I."/>
            <person name="Powell A.J."/>
            <person name="Barry K."/>
            <person name="Miller A.N."/>
            <person name="Grigoriev I.V."/>
            <person name="Debuchy R."/>
            <person name="Gladieux P."/>
            <person name="Thoren M.H."/>
            <person name="Johannesson H."/>
        </authorList>
    </citation>
    <scope>NUCLEOTIDE SEQUENCE</scope>
    <source>
        <strain evidence="2">PSN243</strain>
    </source>
</reference>
<dbReference type="Proteomes" id="UP001321760">
    <property type="component" value="Unassembled WGS sequence"/>
</dbReference>
<dbReference type="Pfam" id="PF20183">
    <property type="entry name" value="DUF6546"/>
    <property type="match status" value="1"/>
</dbReference>
<evidence type="ECO:0000313" key="2">
    <source>
        <dbReference type="EMBL" id="KAK4449883.1"/>
    </source>
</evidence>
<dbReference type="InterPro" id="IPR046676">
    <property type="entry name" value="DUF6546"/>
</dbReference>
<comment type="caution">
    <text evidence="2">The sequence shown here is derived from an EMBL/GenBank/DDBJ whole genome shotgun (WGS) entry which is preliminary data.</text>
</comment>
<protein>
    <recommendedName>
        <fullName evidence="1">DUF6546 domain-containing protein</fullName>
    </recommendedName>
</protein>
<proteinExistence type="predicted"/>